<dbReference type="Proteomes" id="UP001307168">
    <property type="component" value="Unassembled WGS sequence"/>
</dbReference>
<dbReference type="EMBL" id="JARNBH010000065">
    <property type="protein sequence ID" value="MEC0277097.1"/>
    <property type="molecule type" value="Genomic_DNA"/>
</dbReference>
<dbReference type="AlphaFoldDB" id="A0AAW9NPV7"/>
<name>A0AAW9NPV7_9BACI</name>
<evidence type="ECO:0000256" key="1">
    <source>
        <dbReference type="SAM" id="Phobius"/>
    </source>
</evidence>
<reference evidence="2 3" key="1">
    <citation type="submission" date="2023-03" db="EMBL/GenBank/DDBJ databases">
        <title>Bacillus Genome Sequencing.</title>
        <authorList>
            <person name="Dunlap C."/>
        </authorList>
    </citation>
    <scope>NUCLEOTIDE SEQUENCE [LARGE SCALE GENOMIC DNA]</scope>
    <source>
        <strain evidence="2 3">B-41290</strain>
    </source>
</reference>
<comment type="caution">
    <text evidence="2">The sequence shown here is derived from an EMBL/GenBank/DDBJ whole genome shotgun (WGS) entry which is preliminary data.</text>
</comment>
<gene>
    <name evidence="2" type="ORF">P4706_29415</name>
</gene>
<feature type="transmembrane region" description="Helical" evidence="1">
    <location>
        <begin position="42"/>
        <end position="60"/>
    </location>
</feature>
<evidence type="ECO:0000313" key="2">
    <source>
        <dbReference type="EMBL" id="MEC0277097.1"/>
    </source>
</evidence>
<dbReference type="RefSeq" id="WP_367408562.1">
    <property type="nucleotide sequence ID" value="NZ_JARNBH010000065.1"/>
</dbReference>
<protein>
    <submittedName>
        <fullName evidence="2">Uncharacterized protein</fullName>
    </submittedName>
</protein>
<accession>A0AAW9NPV7</accession>
<keyword evidence="1" id="KW-0472">Membrane</keyword>
<keyword evidence="1" id="KW-0812">Transmembrane</keyword>
<feature type="transmembrane region" description="Helical" evidence="1">
    <location>
        <begin position="9"/>
        <end position="30"/>
    </location>
</feature>
<keyword evidence="1" id="KW-1133">Transmembrane helix</keyword>
<organism evidence="2 3">
    <name type="scientific">Peribacillus castrilensis</name>
    <dbReference type="NCBI Taxonomy" id="2897690"/>
    <lineage>
        <taxon>Bacteria</taxon>
        <taxon>Bacillati</taxon>
        <taxon>Bacillota</taxon>
        <taxon>Bacilli</taxon>
        <taxon>Bacillales</taxon>
        <taxon>Bacillaceae</taxon>
        <taxon>Peribacillus</taxon>
    </lineage>
</organism>
<evidence type="ECO:0000313" key="3">
    <source>
        <dbReference type="Proteomes" id="UP001307168"/>
    </source>
</evidence>
<proteinExistence type="predicted"/>
<keyword evidence="3" id="KW-1185">Reference proteome</keyword>
<sequence>MSKRIVKGFLVVASTLSFLNGVLIGIHLMFYPNVGSEGWKSMLFYFGYGLWSQYIALNSFNEQGDQEENN</sequence>